<feature type="transmembrane region" description="Helical" evidence="6">
    <location>
        <begin position="79"/>
        <end position="102"/>
    </location>
</feature>
<feature type="transmembrane region" description="Helical" evidence="6">
    <location>
        <begin position="12"/>
        <end position="32"/>
    </location>
</feature>
<name>A0A4Q0PBZ1_9FLAO</name>
<dbReference type="Pfam" id="PF01943">
    <property type="entry name" value="Polysacc_synt"/>
    <property type="match status" value="1"/>
</dbReference>
<evidence type="ECO:0000313" key="8">
    <source>
        <dbReference type="Proteomes" id="UP000289859"/>
    </source>
</evidence>
<feature type="transmembrane region" description="Helical" evidence="6">
    <location>
        <begin position="329"/>
        <end position="347"/>
    </location>
</feature>
<evidence type="ECO:0000256" key="5">
    <source>
        <dbReference type="ARBA" id="ARBA00023136"/>
    </source>
</evidence>
<feature type="transmembrane region" description="Helical" evidence="6">
    <location>
        <begin position="118"/>
        <end position="135"/>
    </location>
</feature>
<proteinExistence type="predicted"/>
<feature type="transmembrane region" description="Helical" evidence="6">
    <location>
        <begin position="252"/>
        <end position="278"/>
    </location>
</feature>
<evidence type="ECO:0000256" key="1">
    <source>
        <dbReference type="ARBA" id="ARBA00004651"/>
    </source>
</evidence>
<feature type="transmembrane region" description="Helical" evidence="6">
    <location>
        <begin position="359"/>
        <end position="381"/>
    </location>
</feature>
<feature type="transmembrane region" description="Helical" evidence="6">
    <location>
        <begin position="155"/>
        <end position="172"/>
    </location>
</feature>
<feature type="transmembrane region" description="Helical" evidence="6">
    <location>
        <begin position="299"/>
        <end position="323"/>
    </location>
</feature>
<keyword evidence="2" id="KW-1003">Cell membrane</keyword>
<dbReference type="InterPro" id="IPR002797">
    <property type="entry name" value="Polysacc_synth"/>
</dbReference>
<feature type="transmembrane region" description="Helical" evidence="6">
    <location>
        <begin position="387"/>
        <end position="410"/>
    </location>
</feature>
<dbReference type="RefSeq" id="WP_128765034.1">
    <property type="nucleotide sequence ID" value="NZ_JBHUOO010000047.1"/>
</dbReference>
<feature type="transmembrane region" description="Helical" evidence="6">
    <location>
        <begin position="445"/>
        <end position="465"/>
    </location>
</feature>
<comment type="caution">
    <text evidence="7">The sequence shown here is derived from an EMBL/GenBank/DDBJ whole genome shotgun (WGS) entry which is preliminary data.</text>
</comment>
<feature type="transmembrane region" description="Helical" evidence="6">
    <location>
        <begin position="422"/>
        <end position="439"/>
    </location>
</feature>
<dbReference type="AlphaFoldDB" id="A0A4Q0PBZ1"/>
<keyword evidence="8" id="KW-1185">Reference proteome</keyword>
<keyword evidence="4 6" id="KW-1133">Transmembrane helix</keyword>
<dbReference type="InterPro" id="IPR050833">
    <property type="entry name" value="Poly_Biosynth_Transport"/>
</dbReference>
<feature type="transmembrane region" description="Helical" evidence="6">
    <location>
        <begin position="219"/>
        <end position="240"/>
    </location>
</feature>
<evidence type="ECO:0000313" key="7">
    <source>
        <dbReference type="EMBL" id="RXG24038.1"/>
    </source>
</evidence>
<dbReference type="GO" id="GO:0005886">
    <property type="term" value="C:plasma membrane"/>
    <property type="evidence" value="ECO:0007669"/>
    <property type="project" value="UniProtKB-SubCell"/>
</dbReference>
<protein>
    <submittedName>
        <fullName evidence="7">O-antigen/teichoic acid export membrane protein</fullName>
    </submittedName>
</protein>
<dbReference type="PANTHER" id="PTHR30250:SF11">
    <property type="entry name" value="O-ANTIGEN TRANSPORTER-RELATED"/>
    <property type="match status" value="1"/>
</dbReference>
<accession>A0A4Q0PBZ1</accession>
<sequence>MGIVASQSFKNLITTYLGFGIGALNTLVLYVHFFKDEYYGLVGFLLSAATLAMPFVALGVQNTMIKFYSSYSGRKQDDFLSFMLVMPMAVLIPISIGVSIFYDQLVDFLASKNEIVRPYVFLIGIIAFAMAYFEISYAWSKTQLQSVFGNMMNEVFHRLGIMILLILFAFKLLTTEGFLYGVAVVYLLRMVIMMSYAFKLRRPRLRISIPQEWSSILKYSALIIIAGSIAVMILEIDMFMLGKLVPIENVAYYSVGIYIAAVIAVPVRAMHQIIYPLTANYLNERRFIELKDLYKKSSITLYAISGLIFLLIICNIQSLYLLLDPAYSKGLYVVLLISLAKLVDNLMGNNNAILYNSDYYRLVLVLGVILVVVAVSLNLIFIPKLGINGAAIATFMASVVYAFSKIVVVFKKFKMHPFTKETLFLTSILGALGLGFFFWDFEWHPIVSIGVKSIILSLAYLIIVYKLNISNEINNWLNLYLLRRKSRPE</sequence>
<evidence type="ECO:0000256" key="6">
    <source>
        <dbReference type="SAM" id="Phobius"/>
    </source>
</evidence>
<feature type="transmembrane region" description="Helical" evidence="6">
    <location>
        <begin position="38"/>
        <end position="58"/>
    </location>
</feature>
<keyword evidence="5 6" id="KW-0472">Membrane</keyword>
<dbReference type="OrthoDB" id="88014at2"/>
<keyword evidence="3 6" id="KW-0812">Transmembrane</keyword>
<organism evidence="7 8">
    <name type="scientific">Leeuwenhoekiella polynyae</name>
    <dbReference type="NCBI Taxonomy" id="1550906"/>
    <lineage>
        <taxon>Bacteria</taxon>
        <taxon>Pseudomonadati</taxon>
        <taxon>Bacteroidota</taxon>
        <taxon>Flavobacteriia</taxon>
        <taxon>Flavobacteriales</taxon>
        <taxon>Flavobacteriaceae</taxon>
        <taxon>Leeuwenhoekiella</taxon>
    </lineage>
</organism>
<evidence type="ECO:0000256" key="2">
    <source>
        <dbReference type="ARBA" id="ARBA00022475"/>
    </source>
</evidence>
<comment type="subcellular location">
    <subcellularLocation>
        <location evidence="1">Cell membrane</location>
        <topology evidence="1">Multi-pass membrane protein</topology>
    </subcellularLocation>
</comment>
<gene>
    <name evidence="7" type="ORF">DSM02_1523</name>
</gene>
<dbReference type="Proteomes" id="UP000289859">
    <property type="component" value="Unassembled WGS sequence"/>
</dbReference>
<reference evidence="7 8" key="1">
    <citation type="submission" date="2018-07" db="EMBL/GenBank/DDBJ databases">
        <title>Leeuwenhoekiella genomics.</title>
        <authorList>
            <person name="Tahon G."/>
            <person name="Willems A."/>
        </authorList>
    </citation>
    <scope>NUCLEOTIDE SEQUENCE [LARGE SCALE GENOMIC DNA]</scope>
    <source>
        <strain evidence="7 8">LMG 29608</strain>
    </source>
</reference>
<dbReference type="PANTHER" id="PTHR30250">
    <property type="entry name" value="PST FAMILY PREDICTED COLANIC ACID TRANSPORTER"/>
    <property type="match status" value="1"/>
</dbReference>
<dbReference type="EMBL" id="QOVK01000004">
    <property type="protein sequence ID" value="RXG24038.1"/>
    <property type="molecule type" value="Genomic_DNA"/>
</dbReference>
<evidence type="ECO:0000256" key="3">
    <source>
        <dbReference type="ARBA" id="ARBA00022692"/>
    </source>
</evidence>
<evidence type="ECO:0000256" key="4">
    <source>
        <dbReference type="ARBA" id="ARBA00022989"/>
    </source>
</evidence>
<feature type="transmembrane region" description="Helical" evidence="6">
    <location>
        <begin position="178"/>
        <end position="198"/>
    </location>
</feature>